<dbReference type="PANTHER" id="PTHR24291">
    <property type="entry name" value="CYTOCHROME P450 FAMILY 4"/>
    <property type="match status" value="1"/>
</dbReference>
<dbReference type="Proteomes" id="UP000007266">
    <property type="component" value="Linkage group 9"/>
</dbReference>
<evidence type="ECO:0000256" key="15">
    <source>
        <dbReference type="RuleBase" id="RU000461"/>
    </source>
</evidence>
<keyword evidence="7 14" id="KW-0479">Metal-binding</keyword>
<dbReference type="InterPro" id="IPR050196">
    <property type="entry name" value="Cytochrome_P450_Monoox"/>
</dbReference>
<dbReference type="InterPro" id="IPR002401">
    <property type="entry name" value="Cyt_P450_E_grp-I"/>
</dbReference>
<dbReference type="GO" id="GO:0020037">
    <property type="term" value="F:heme binding"/>
    <property type="evidence" value="ECO:0007669"/>
    <property type="project" value="InterPro"/>
</dbReference>
<keyword evidence="16" id="KW-1133">Transmembrane helix</keyword>
<organism evidence="17 18">
    <name type="scientific">Tribolium castaneum</name>
    <name type="common">Red flour beetle</name>
    <dbReference type="NCBI Taxonomy" id="7070"/>
    <lineage>
        <taxon>Eukaryota</taxon>
        <taxon>Metazoa</taxon>
        <taxon>Ecdysozoa</taxon>
        <taxon>Arthropoda</taxon>
        <taxon>Hexapoda</taxon>
        <taxon>Insecta</taxon>
        <taxon>Pterygota</taxon>
        <taxon>Neoptera</taxon>
        <taxon>Endopterygota</taxon>
        <taxon>Coleoptera</taxon>
        <taxon>Polyphaga</taxon>
        <taxon>Cucujiformia</taxon>
        <taxon>Tenebrionidae</taxon>
        <taxon>Tenebrionidae incertae sedis</taxon>
        <taxon>Tribolium</taxon>
    </lineage>
</organism>
<name>D6X2T3_TRICA</name>
<dbReference type="STRING" id="7070.D6X2T3"/>
<dbReference type="OrthoDB" id="1470350at2759"/>
<comment type="cofactor">
    <cofactor evidence="1 14">
        <name>heme</name>
        <dbReference type="ChEBI" id="CHEBI:30413"/>
    </cofactor>
</comment>
<evidence type="ECO:0000256" key="12">
    <source>
        <dbReference type="ARBA" id="ARBA00023033"/>
    </source>
</evidence>
<dbReference type="InterPro" id="IPR036396">
    <property type="entry name" value="Cyt_P450_sf"/>
</dbReference>
<evidence type="ECO:0000313" key="18">
    <source>
        <dbReference type="Proteomes" id="UP000007266"/>
    </source>
</evidence>
<dbReference type="PROSITE" id="PS00086">
    <property type="entry name" value="CYTOCHROME_P450"/>
    <property type="match status" value="1"/>
</dbReference>
<dbReference type="Gene3D" id="1.10.630.10">
    <property type="entry name" value="Cytochrome P450"/>
    <property type="match status" value="1"/>
</dbReference>
<proteinExistence type="inferred from homology"/>
<dbReference type="eggNOG" id="KOG0157">
    <property type="taxonomic scope" value="Eukaryota"/>
</dbReference>
<keyword evidence="13 16" id="KW-0472">Membrane</keyword>
<evidence type="ECO:0000256" key="7">
    <source>
        <dbReference type="ARBA" id="ARBA00022723"/>
    </source>
</evidence>
<evidence type="ECO:0000256" key="3">
    <source>
        <dbReference type="ARBA" id="ARBA00004174"/>
    </source>
</evidence>
<keyword evidence="16" id="KW-0812">Transmembrane</keyword>
<evidence type="ECO:0000256" key="6">
    <source>
        <dbReference type="ARBA" id="ARBA00022617"/>
    </source>
</evidence>
<evidence type="ECO:0000256" key="2">
    <source>
        <dbReference type="ARBA" id="ARBA00003690"/>
    </source>
</evidence>
<keyword evidence="11 14" id="KW-0408">Iron</keyword>
<dbReference type="GO" id="GO:0005789">
    <property type="term" value="C:endoplasmic reticulum membrane"/>
    <property type="evidence" value="ECO:0007669"/>
    <property type="project" value="UniProtKB-SubCell"/>
</dbReference>
<dbReference type="GO" id="GO:0004497">
    <property type="term" value="F:monooxygenase activity"/>
    <property type="evidence" value="ECO:0007669"/>
    <property type="project" value="UniProtKB-KW"/>
</dbReference>
<feature type="transmembrane region" description="Helical" evidence="16">
    <location>
        <begin position="6"/>
        <end position="23"/>
    </location>
</feature>
<reference evidence="17 18" key="2">
    <citation type="journal article" date="2010" name="Nucleic Acids Res.">
        <title>BeetleBase in 2010: revisions to provide comprehensive genomic information for Tribolium castaneum.</title>
        <authorList>
            <person name="Kim H.S."/>
            <person name="Murphy T."/>
            <person name="Xia J."/>
            <person name="Caragea D."/>
            <person name="Park Y."/>
            <person name="Beeman R.W."/>
            <person name="Lorenzen M.D."/>
            <person name="Butcher S."/>
            <person name="Manak J.R."/>
            <person name="Brown S.J."/>
        </authorList>
    </citation>
    <scope>GENOME REANNOTATION</scope>
    <source>
        <strain evidence="17 18">Georgia GA2</strain>
    </source>
</reference>
<dbReference type="PANTHER" id="PTHR24291:SF189">
    <property type="entry name" value="CYTOCHROME P450 4C3-RELATED"/>
    <property type="match status" value="1"/>
</dbReference>
<dbReference type="InterPro" id="IPR017972">
    <property type="entry name" value="Cyt_P450_CS"/>
</dbReference>
<dbReference type="GO" id="GO:0005506">
    <property type="term" value="F:iron ion binding"/>
    <property type="evidence" value="ECO:0007669"/>
    <property type="project" value="InterPro"/>
</dbReference>
<dbReference type="CDD" id="cd20628">
    <property type="entry name" value="CYP4"/>
    <property type="match status" value="1"/>
</dbReference>
<protein>
    <submittedName>
        <fullName evidence="17">Cytochrome P450-like protein</fullName>
    </submittedName>
</protein>
<dbReference type="GO" id="GO:0016705">
    <property type="term" value="F:oxidoreductase activity, acting on paired donors, with incorporation or reduction of molecular oxygen"/>
    <property type="evidence" value="ECO:0007669"/>
    <property type="project" value="InterPro"/>
</dbReference>
<feature type="binding site" description="axial binding residue" evidence="14">
    <location>
        <position position="436"/>
    </location>
    <ligand>
        <name>heme</name>
        <dbReference type="ChEBI" id="CHEBI:30413"/>
    </ligand>
    <ligandPart>
        <name>Fe</name>
        <dbReference type="ChEBI" id="CHEBI:18248"/>
    </ligandPart>
</feature>
<evidence type="ECO:0000256" key="13">
    <source>
        <dbReference type="ARBA" id="ARBA00023136"/>
    </source>
</evidence>
<evidence type="ECO:0000256" key="16">
    <source>
        <dbReference type="SAM" id="Phobius"/>
    </source>
</evidence>
<evidence type="ECO:0000256" key="1">
    <source>
        <dbReference type="ARBA" id="ARBA00001971"/>
    </source>
</evidence>
<keyword evidence="18" id="KW-1185">Reference proteome</keyword>
<evidence type="ECO:0000256" key="10">
    <source>
        <dbReference type="ARBA" id="ARBA00023002"/>
    </source>
</evidence>
<evidence type="ECO:0000313" key="17">
    <source>
        <dbReference type="EMBL" id="EFA10757.1"/>
    </source>
</evidence>
<dbReference type="InterPro" id="IPR001128">
    <property type="entry name" value="Cyt_P450"/>
</dbReference>
<keyword evidence="8" id="KW-0256">Endoplasmic reticulum</keyword>
<dbReference type="PRINTS" id="PR00463">
    <property type="entry name" value="EP450I"/>
</dbReference>
<evidence type="ECO:0000256" key="14">
    <source>
        <dbReference type="PIRSR" id="PIRSR602401-1"/>
    </source>
</evidence>
<dbReference type="OMA" id="WSDTLFK"/>
<reference evidence="17 18" key="1">
    <citation type="journal article" date="2008" name="Nature">
        <title>The genome of the model beetle and pest Tribolium castaneum.</title>
        <authorList>
            <consortium name="Tribolium Genome Sequencing Consortium"/>
            <person name="Richards S."/>
            <person name="Gibbs R.A."/>
            <person name="Weinstock G.M."/>
            <person name="Brown S.J."/>
            <person name="Denell R."/>
            <person name="Beeman R.W."/>
            <person name="Gibbs R."/>
            <person name="Beeman R.W."/>
            <person name="Brown S.J."/>
            <person name="Bucher G."/>
            <person name="Friedrich M."/>
            <person name="Grimmelikhuijzen C.J."/>
            <person name="Klingler M."/>
            <person name="Lorenzen M."/>
            <person name="Richards S."/>
            <person name="Roth S."/>
            <person name="Schroder R."/>
            <person name="Tautz D."/>
            <person name="Zdobnov E.M."/>
            <person name="Muzny D."/>
            <person name="Gibbs R.A."/>
            <person name="Weinstock G.M."/>
            <person name="Attaway T."/>
            <person name="Bell S."/>
            <person name="Buhay C.J."/>
            <person name="Chandrabose M.N."/>
            <person name="Chavez D."/>
            <person name="Clerk-Blankenburg K.P."/>
            <person name="Cree A."/>
            <person name="Dao M."/>
            <person name="Davis C."/>
            <person name="Chacko J."/>
            <person name="Dinh H."/>
            <person name="Dugan-Rocha S."/>
            <person name="Fowler G."/>
            <person name="Garner T.T."/>
            <person name="Garnes J."/>
            <person name="Gnirke A."/>
            <person name="Hawes A."/>
            <person name="Hernandez J."/>
            <person name="Hines S."/>
            <person name="Holder M."/>
            <person name="Hume J."/>
            <person name="Jhangiani S.N."/>
            <person name="Joshi V."/>
            <person name="Khan Z.M."/>
            <person name="Jackson L."/>
            <person name="Kovar C."/>
            <person name="Kowis A."/>
            <person name="Lee S."/>
            <person name="Lewis L.R."/>
            <person name="Margolis J."/>
            <person name="Morgan M."/>
            <person name="Nazareth L.V."/>
            <person name="Nguyen N."/>
            <person name="Okwuonu G."/>
            <person name="Parker D."/>
            <person name="Richards S."/>
            <person name="Ruiz S.J."/>
            <person name="Santibanez J."/>
            <person name="Savard J."/>
            <person name="Scherer S.E."/>
            <person name="Schneider B."/>
            <person name="Sodergren E."/>
            <person name="Tautz D."/>
            <person name="Vattahil S."/>
            <person name="Villasana D."/>
            <person name="White C.S."/>
            <person name="Wright R."/>
            <person name="Park Y."/>
            <person name="Beeman R.W."/>
            <person name="Lord J."/>
            <person name="Oppert B."/>
            <person name="Lorenzen M."/>
            <person name="Brown S."/>
            <person name="Wang L."/>
            <person name="Savard J."/>
            <person name="Tautz D."/>
            <person name="Richards S."/>
            <person name="Weinstock G."/>
            <person name="Gibbs R.A."/>
            <person name="Liu Y."/>
            <person name="Worley K."/>
            <person name="Weinstock G."/>
            <person name="Elsik C.G."/>
            <person name="Reese J.T."/>
            <person name="Elhaik E."/>
            <person name="Landan G."/>
            <person name="Graur D."/>
            <person name="Arensburger P."/>
            <person name="Atkinson P."/>
            <person name="Beeman R.W."/>
            <person name="Beidler J."/>
            <person name="Brown S.J."/>
            <person name="Demuth J.P."/>
            <person name="Drury D.W."/>
            <person name="Du Y.Z."/>
            <person name="Fujiwara H."/>
            <person name="Lorenzen M."/>
            <person name="Maselli V."/>
            <person name="Osanai M."/>
            <person name="Park Y."/>
            <person name="Robertson H.M."/>
            <person name="Tu Z."/>
            <person name="Wang J.J."/>
            <person name="Wang S."/>
            <person name="Richards S."/>
            <person name="Song H."/>
            <person name="Zhang L."/>
            <person name="Sodergren E."/>
            <person name="Werner D."/>
            <person name="Stanke M."/>
            <person name="Morgenstern B."/>
            <person name="Solovyev V."/>
            <person name="Kosarev P."/>
            <person name="Brown G."/>
            <person name="Chen H.C."/>
            <person name="Ermolaeva O."/>
            <person name="Hlavina W."/>
            <person name="Kapustin Y."/>
            <person name="Kiryutin B."/>
            <person name="Kitts P."/>
            <person name="Maglott D."/>
            <person name="Pruitt K."/>
            <person name="Sapojnikov V."/>
            <person name="Souvorov A."/>
            <person name="Mackey A.J."/>
            <person name="Waterhouse R.M."/>
            <person name="Wyder S."/>
            <person name="Zdobnov E.M."/>
            <person name="Zdobnov E.M."/>
            <person name="Wyder S."/>
            <person name="Kriventseva E.V."/>
            <person name="Kadowaki T."/>
            <person name="Bork P."/>
            <person name="Aranda M."/>
            <person name="Bao R."/>
            <person name="Beermann A."/>
            <person name="Berns N."/>
            <person name="Bolognesi R."/>
            <person name="Bonneton F."/>
            <person name="Bopp D."/>
            <person name="Brown S.J."/>
            <person name="Bucher G."/>
            <person name="Butts T."/>
            <person name="Chaumot A."/>
            <person name="Denell R.E."/>
            <person name="Ferrier D.E."/>
            <person name="Friedrich M."/>
            <person name="Gordon C.M."/>
            <person name="Jindra M."/>
            <person name="Klingler M."/>
            <person name="Lan Q."/>
            <person name="Lattorff H.M."/>
            <person name="Laudet V."/>
            <person name="von Levetsow C."/>
            <person name="Liu Z."/>
            <person name="Lutz R."/>
            <person name="Lynch J.A."/>
            <person name="da Fonseca R.N."/>
            <person name="Posnien N."/>
            <person name="Reuter R."/>
            <person name="Roth S."/>
            <person name="Savard J."/>
            <person name="Schinko J.B."/>
            <person name="Schmitt C."/>
            <person name="Schoppmeier M."/>
            <person name="Schroder R."/>
            <person name="Shippy T.D."/>
            <person name="Simonnet F."/>
            <person name="Marques-Souza H."/>
            <person name="Tautz D."/>
            <person name="Tomoyasu Y."/>
            <person name="Trauner J."/>
            <person name="Van der Zee M."/>
            <person name="Vervoort M."/>
            <person name="Wittkopp N."/>
            <person name="Wimmer E.A."/>
            <person name="Yang X."/>
            <person name="Jones A.K."/>
            <person name="Sattelle D.B."/>
            <person name="Ebert P.R."/>
            <person name="Nelson D."/>
            <person name="Scott J.G."/>
            <person name="Beeman R.W."/>
            <person name="Muthukrishnan S."/>
            <person name="Kramer K.J."/>
            <person name="Arakane Y."/>
            <person name="Beeman R.W."/>
            <person name="Zhu Q."/>
            <person name="Hogenkamp D."/>
            <person name="Dixit R."/>
            <person name="Oppert B."/>
            <person name="Jiang H."/>
            <person name="Zou Z."/>
            <person name="Marshall J."/>
            <person name="Elpidina E."/>
            <person name="Vinokurov K."/>
            <person name="Oppert C."/>
            <person name="Zou Z."/>
            <person name="Evans J."/>
            <person name="Lu Z."/>
            <person name="Zhao P."/>
            <person name="Sumathipala N."/>
            <person name="Altincicek B."/>
            <person name="Vilcinskas A."/>
            <person name="Williams M."/>
            <person name="Hultmark D."/>
            <person name="Hetru C."/>
            <person name="Jiang H."/>
            <person name="Grimmelikhuijzen C.J."/>
            <person name="Hauser F."/>
            <person name="Cazzamali G."/>
            <person name="Williamson M."/>
            <person name="Park Y."/>
            <person name="Li B."/>
            <person name="Tanaka Y."/>
            <person name="Predel R."/>
            <person name="Neupert S."/>
            <person name="Schachtner J."/>
            <person name="Verleyen P."/>
            <person name="Raible F."/>
            <person name="Bork P."/>
            <person name="Friedrich M."/>
            <person name="Walden K.K."/>
            <person name="Robertson H.M."/>
            <person name="Angeli S."/>
            <person name="Foret S."/>
            <person name="Bucher G."/>
            <person name="Schuetz S."/>
            <person name="Maleszka R."/>
            <person name="Wimmer E.A."/>
            <person name="Beeman R.W."/>
            <person name="Lorenzen M."/>
            <person name="Tomoyasu Y."/>
            <person name="Miller S.C."/>
            <person name="Grossmann D."/>
            <person name="Bucher G."/>
        </authorList>
    </citation>
    <scope>NUCLEOTIDE SEQUENCE [LARGE SCALE GENOMIC DNA]</scope>
    <source>
        <strain evidence="17 18">Georgia GA2</strain>
    </source>
</reference>
<dbReference type="InParanoid" id="D6X2T3"/>
<dbReference type="Pfam" id="PF00067">
    <property type="entry name" value="p450"/>
    <property type="match status" value="1"/>
</dbReference>
<evidence type="ECO:0000256" key="5">
    <source>
        <dbReference type="ARBA" id="ARBA00010617"/>
    </source>
</evidence>
<keyword evidence="10 15" id="KW-0560">Oxidoreductase</keyword>
<evidence type="ECO:0000256" key="11">
    <source>
        <dbReference type="ARBA" id="ARBA00023004"/>
    </source>
</evidence>
<keyword evidence="12 15" id="KW-0503">Monooxygenase</keyword>
<dbReference type="SUPFAM" id="SSF48264">
    <property type="entry name" value="Cytochrome P450"/>
    <property type="match status" value="1"/>
</dbReference>
<gene>
    <name evidence="17" type="primary">AUGUSTUS-3.0.2_12504</name>
    <name evidence="17" type="ORF">TcasGA2_TC012504</name>
</gene>
<dbReference type="KEGG" id="tca:660068"/>
<dbReference type="PhylomeDB" id="D6X2T3"/>
<dbReference type="PRINTS" id="PR00385">
    <property type="entry name" value="P450"/>
</dbReference>
<dbReference type="AlphaFoldDB" id="D6X2T3"/>
<evidence type="ECO:0000256" key="9">
    <source>
        <dbReference type="ARBA" id="ARBA00022848"/>
    </source>
</evidence>
<evidence type="ECO:0000256" key="4">
    <source>
        <dbReference type="ARBA" id="ARBA00004406"/>
    </source>
</evidence>
<evidence type="ECO:0000256" key="8">
    <source>
        <dbReference type="ARBA" id="ARBA00022824"/>
    </source>
</evidence>
<comment type="function">
    <text evidence="2">May be involved in the metabolism of insect hormones and in the breakdown of synthetic insecticides.</text>
</comment>
<accession>D6X2T3</accession>
<comment type="subcellular location">
    <subcellularLocation>
        <location evidence="4">Endoplasmic reticulum membrane</location>
        <topology evidence="4">Peripheral membrane protein</topology>
    </subcellularLocation>
    <subcellularLocation>
        <location evidence="3">Microsome membrane</location>
        <topology evidence="3">Peripheral membrane protein</topology>
    </subcellularLocation>
</comment>
<dbReference type="HOGENOM" id="CLU_001570_5_1_1"/>
<sequence>MIQSTLLLIFIVILSVIIYIWWYQNFSRFFSLLNKVPGPPGYPIIGNIIQFLATPEELFKIDRELGRRFYPIYKEWTLTYGAVNLLHPDDIELVLSNSKYNDKSAIYDFLHCWLGTGLLTSSGTKWQTRRKVLTPAFHFNILQQFLPIFNEETVKLIKNIKNDQPIDVIPPVTQFTLLSIAETSMGVKLDASPKSCDDYKNAIHVFGYALTYRLGRPWLHNPFVFFNLTRLGHLTKKSIKILHDFSRNVIEQKKRTFEGEKRGKRLAMLDLLLLAKHQGADIDDEGIAEEVDTFMFEGHDTTSIAICYTLLLLANHPDIQDELYSELKSVLSDPTQTPSYSDLKQLNLMERCIKESLRIFPSVPFISRLLTEDLTTASGYVIPRGSMAHIHIYDLHNNPEIYPDPKKFDPDRFLPENCQKRHPFAYLPFSAGPRNCIGQKFAMLELKVVLSGILGNFVLEAVDKPKDVTMITDLVLRCKGPIRVKFVPRYKIN</sequence>
<comment type="similarity">
    <text evidence="5 15">Belongs to the cytochrome P450 family.</text>
</comment>
<dbReference type="EMBL" id="KQ971372">
    <property type="protein sequence ID" value="EFA10757.1"/>
    <property type="molecule type" value="Genomic_DNA"/>
</dbReference>
<keyword evidence="6 14" id="KW-0349">Heme</keyword>
<keyword evidence="9" id="KW-0492">Microsome</keyword>